<reference evidence="16" key="1">
    <citation type="submission" date="2025-08" db="UniProtKB">
        <authorList>
            <consortium name="RefSeq"/>
        </authorList>
    </citation>
    <scope>IDENTIFICATION</scope>
    <source>
        <tissue evidence="16">Gonad</tissue>
    </source>
</reference>
<feature type="domain" description="EF-hand" evidence="14">
    <location>
        <begin position="184"/>
        <end position="210"/>
    </location>
</feature>
<evidence type="ECO:0000256" key="7">
    <source>
        <dbReference type="ARBA" id="ARBA00022837"/>
    </source>
</evidence>
<sequence length="263" mass="30527">MKLQQVYLAAVVLAVMASTLADEEAKKKLWERLDHLDPDHDGLVTQEELKNFAFRERNRDLWEDADEQWDSMEVPPGEKLTFQQLKEKFYTDEFPEDEGPFGRTVQQDHTRFNASDQNQDGALDKEEFLAFLWAEEYPHMHDLITLETIEDLDRNGDGAVSYNEYRGEDEGTAHGGDFQEDPEFQEFDKDADGKLSHAEVKEWVLGPTLDMIKEDEEKVKDVLSKLDKDEDGKLTRSEIEADPEVIDTLRYDDDDDGFIHDEF</sequence>
<evidence type="ECO:0000256" key="6">
    <source>
        <dbReference type="ARBA" id="ARBA00022824"/>
    </source>
</evidence>
<dbReference type="SUPFAM" id="SSF47473">
    <property type="entry name" value="EF-hand"/>
    <property type="match status" value="2"/>
</dbReference>
<dbReference type="OrthoDB" id="293868at2759"/>
<evidence type="ECO:0000256" key="2">
    <source>
        <dbReference type="ARBA" id="ARBA00006431"/>
    </source>
</evidence>
<keyword evidence="3" id="KW-0479">Metal-binding</keyword>
<dbReference type="GO" id="GO:0005788">
    <property type="term" value="C:endoplasmic reticulum lumen"/>
    <property type="evidence" value="ECO:0007669"/>
    <property type="project" value="UniProtKB-SubCell"/>
</dbReference>
<keyword evidence="4 13" id="KW-0732">Signal</keyword>
<feature type="signal peptide" evidence="13">
    <location>
        <begin position="1"/>
        <end position="21"/>
    </location>
</feature>
<evidence type="ECO:0000256" key="3">
    <source>
        <dbReference type="ARBA" id="ARBA00022723"/>
    </source>
</evidence>
<protein>
    <recommendedName>
        <fullName evidence="12">Reticulocalbin-3</fullName>
    </recommendedName>
</protein>
<name>A0A6P4ZF98_BRABE</name>
<feature type="domain" description="EF-hand" evidence="14">
    <location>
        <begin position="214"/>
        <end position="249"/>
    </location>
</feature>
<comment type="function">
    <text evidence="10">Probable molecular chaperone assisting protein biosynthesis and transport in the endoplasmic reticulum. Required for the proper biosynthesis and transport of pulmonary surfactant-associated protein A/SP-A, pulmonary surfactant-associated protein D/SP-D and the lipid transporter ABCA3. By regulating both the proper expression and the degradation through the endoplasmic reticulum-associated protein degradation pathway of these proteins plays a crucial role in pulmonary surfactant homeostasis. Has an anti-fibrotic activity by negatively regulating the secretion of type I and type III collagens. This calcium-binding protein also transiently associates with immature PCSK6 and regulates its secretion.</text>
</comment>
<keyword evidence="5" id="KW-0677">Repeat</keyword>
<keyword evidence="7" id="KW-0106">Calcium</keyword>
<dbReference type="InterPro" id="IPR002048">
    <property type="entry name" value="EF_hand_dom"/>
</dbReference>
<dbReference type="PANTHER" id="PTHR10827">
    <property type="entry name" value="RETICULOCALBIN"/>
    <property type="match status" value="1"/>
</dbReference>
<dbReference type="InterPro" id="IPR018247">
    <property type="entry name" value="EF_Hand_1_Ca_BS"/>
</dbReference>
<keyword evidence="6" id="KW-0256">Endoplasmic reticulum</keyword>
<evidence type="ECO:0000256" key="8">
    <source>
        <dbReference type="ARBA" id="ARBA00023180"/>
    </source>
</evidence>
<dbReference type="KEGG" id="bbel:109481745"/>
<feature type="chain" id="PRO_5027574090" description="Reticulocalbin-3" evidence="13">
    <location>
        <begin position="22"/>
        <end position="263"/>
    </location>
</feature>
<dbReference type="GO" id="GO:0015031">
    <property type="term" value="P:protein transport"/>
    <property type="evidence" value="ECO:0007669"/>
    <property type="project" value="UniProtKB-ARBA"/>
</dbReference>
<dbReference type="Gene3D" id="1.10.238.10">
    <property type="entry name" value="EF-hand"/>
    <property type="match status" value="3"/>
</dbReference>
<organism evidence="15 16">
    <name type="scientific">Branchiostoma belcheri</name>
    <name type="common">Amphioxus</name>
    <dbReference type="NCBI Taxonomy" id="7741"/>
    <lineage>
        <taxon>Eukaryota</taxon>
        <taxon>Metazoa</taxon>
        <taxon>Chordata</taxon>
        <taxon>Cephalochordata</taxon>
        <taxon>Leptocardii</taxon>
        <taxon>Amphioxiformes</taxon>
        <taxon>Branchiostomatidae</taxon>
        <taxon>Branchiostoma</taxon>
    </lineage>
</organism>
<dbReference type="AlphaFoldDB" id="A0A6P4ZF98"/>
<dbReference type="SMART" id="SM00054">
    <property type="entry name" value="EFh"/>
    <property type="match status" value="5"/>
</dbReference>
<evidence type="ECO:0000256" key="10">
    <source>
        <dbReference type="ARBA" id="ARBA00056975"/>
    </source>
</evidence>
<comment type="subcellular location">
    <subcellularLocation>
        <location evidence="1">Endoplasmic reticulum lumen</location>
    </subcellularLocation>
</comment>
<dbReference type="InterPro" id="IPR011992">
    <property type="entry name" value="EF-hand-dom_pair"/>
</dbReference>
<evidence type="ECO:0000256" key="12">
    <source>
        <dbReference type="ARBA" id="ARBA00072696"/>
    </source>
</evidence>
<evidence type="ECO:0000256" key="11">
    <source>
        <dbReference type="ARBA" id="ARBA00063143"/>
    </source>
</evidence>
<evidence type="ECO:0000313" key="16">
    <source>
        <dbReference type="RefSeq" id="XP_019639900.1"/>
    </source>
</evidence>
<evidence type="ECO:0000256" key="4">
    <source>
        <dbReference type="ARBA" id="ARBA00022729"/>
    </source>
</evidence>
<gene>
    <name evidence="16" type="primary">LOC109481745</name>
</gene>
<evidence type="ECO:0000259" key="14">
    <source>
        <dbReference type="PROSITE" id="PS50222"/>
    </source>
</evidence>
<dbReference type="FunFam" id="1.10.238.10:FF:000104">
    <property type="entry name" value="calumenin isoform X1"/>
    <property type="match status" value="1"/>
</dbReference>
<dbReference type="PANTHER" id="PTHR10827:SF52">
    <property type="entry name" value="IP16409P"/>
    <property type="match status" value="1"/>
</dbReference>
<keyword evidence="8" id="KW-0325">Glycoprotein</keyword>
<accession>A0A6P4ZF98</accession>
<dbReference type="Pfam" id="PF13499">
    <property type="entry name" value="EF-hand_7"/>
    <property type="match status" value="2"/>
</dbReference>
<keyword evidence="9" id="KW-0143">Chaperone</keyword>
<dbReference type="RefSeq" id="XP_019639900.1">
    <property type="nucleotide sequence ID" value="XM_019784341.1"/>
</dbReference>
<comment type="subunit">
    <text evidence="11">Interacts with PCSK6 (immature form including the propeptide); probably involved in the maturation and the secretion of PCSK6.</text>
</comment>
<dbReference type="GeneID" id="109481745"/>
<comment type="similarity">
    <text evidence="2">Belongs to the CREC family.</text>
</comment>
<dbReference type="PROSITE" id="PS00018">
    <property type="entry name" value="EF_HAND_1"/>
    <property type="match status" value="5"/>
</dbReference>
<proteinExistence type="inferred from homology"/>
<evidence type="ECO:0000256" key="1">
    <source>
        <dbReference type="ARBA" id="ARBA00004319"/>
    </source>
</evidence>
<evidence type="ECO:0000313" key="15">
    <source>
        <dbReference type="Proteomes" id="UP000515135"/>
    </source>
</evidence>
<evidence type="ECO:0000256" key="9">
    <source>
        <dbReference type="ARBA" id="ARBA00023186"/>
    </source>
</evidence>
<dbReference type="GO" id="GO:0005509">
    <property type="term" value="F:calcium ion binding"/>
    <property type="evidence" value="ECO:0007669"/>
    <property type="project" value="InterPro"/>
</dbReference>
<dbReference type="PROSITE" id="PS50222">
    <property type="entry name" value="EF_HAND_2"/>
    <property type="match status" value="3"/>
</dbReference>
<evidence type="ECO:0000256" key="5">
    <source>
        <dbReference type="ARBA" id="ARBA00022737"/>
    </source>
</evidence>
<dbReference type="Proteomes" id="UP000515135">
    <property type="component" value="Unplaced"/>
</dbReference>
<keyword evidence="15" id="KW-1185">Reference proteome</keyword>
<evidence type="ECO:0000256" key="13">
    <source>
        <dbReference type="SAM" id="SignalP"/>
    </source>
</evidence>
<feature type="domain" description="EF-hand" evidence="14">
    <location>
        <begin position="24"/>
        <end position="59"/>
    </location>
</feature>